<comment type="caution">
    <text evidence="3">The sequence shown here is derived from an EMBL/GenBank/DDBJ whole genome shotgun (WGS) entry which is preliminary data.</text>
</comment>
<evidence type="ECO:0000259" key="2">
    <source>
        <dbReference type="Pfam" id="PF08881"/>
    </source>
</evidence>
<feature type="chain" id="PRO_5040281085" description="Cyanovirin-N domain-containing protein" evidence="1">
    <location>
        <begin position="17"/>
        <end position="133"/>
    </location>
</feature>
<dbReference type="InterPro" id="IPR036673">
    <property type="entry name" value="Cyanovirin-N_sf"/>
</dbReference>
<dbReference type="AlphaFoldDB" id="A0A9P5HFY0"/>
<feature type="signal peptide" evidence="1">
    <location>
        <begin position="1"/>
        <end position="16"/>
    </location>
</feature>
<keyword evidence="1" id="KW-0732">Signal</keyword>
<gene>
    <name evidence="3" type="ORF">G7Z17_g2784</name>
</gene>
<dbReference type="EMBL" id="JAANBB010000030">
    <property type="protein sequence ID" value="KAF7554641.1"/>
    <property type="molecule type" value="Genomic_DNA"/>
</dbReference>
<evidence type="ECO:0000313" key="4">
    <source>
        <dbReference type="Proteomes" id="UP000722485"/>
    </source>
</evidence>
<dbReference type="Pfam" id="PF08881">
    <property type="entry name" value="CVNH"/>
    <property type="match status" value="1"/>
</dbReference>
<feature type="domain" description="Cyanovirin-N" evidence="2">
    <location>
        <begin position="21"/>
        <end position="129"/>
    </location>
</feature>
<protein>
    <recommendedName>
        <fullName evidence="2">Cyanovirin-N domain-containing protein</fullName>
    </recommendedName>
</protein>
<dbReference type="Gene3D" id="2.30.60.10">
    <property type="entry name" value="Cyanovirin-N"/>
    <property type="match status" value="1"/>
</dbReference>
<dbReference type="Proteomes" id="UP000722485">
    <property type="component" value="Unassembled WGS sequence"/>
</dbReference>
<dbReference type="SUPFAM" id="SSF51322">
    <property type="entry name" value="Cyanovirin-N"/>
    <property type="match status" value="1"/>
</dbReference>
<dbReference type="InterPro" id="IPR011058">
    <property type="entry name" value="Cyanovirin-N"/>
</dbReference>
<accession>A0A9P5HFY0</accession>
<sequence>MKFFAALSLFAVSAIAADWGQSCDDEVLDNTTGILTAQCNNGDGKGTFVDAELDLYGCLKYTSSKISAPGGDGTFGDVCKDCSVYRLDDAIYGVLGVTRPWISCTCDGATEPVTLNLDITSITNVYGVLVCSR</sequence>
<reference evidence="3" key="1">
    <citation type="submission" date="2020-03" db="EMBL/GenBank/DDBJ databases">
        <title>Draft Genome Sequence of Cylindrodendrum hubeiense.</title>
        <authorList>
            <person name="Buettner E."/>
            <person name="Kellner H."/>
        </authorList>
    </citation>
    <scope>NUCLEOTIDE SEQUENCE</scope>
    <source>
        <strain evidence="3">IHI 201604</strain>
    </source>
</reference>
<dbReference type="OrthoDB" id="2947935at2759"/>
<evidence type="ECO:0000256" key="1">
    <source>
        <dbReference type="SAM" id="SignalP"/>
    </source>
</evidence>
<organism evidence="3 4">
    <name type="scientific">Cylindrodendrum hubeiense</name>
    <dbReference type="NCBI Taxonomy" id="595255"/>
    <lineage>
        <taxon>Eukaryota</taxon>
        <taxon>Fungi</taxon>
        <taxon>Dikarya</taxon>
        <taxon>Ascomycota</taxon>
        <taxon>Pezizomycotina</taxon>
        <taxon>Sordariomycetes</taxon>
        <taxon>Hypocreomycetidae</taxon>
        <taxon>Hypocreales</taxon>
        <taxon>Nectriaceae</taxon>
        <taxon>Cylindrodendrum</taxon>
    </lineage>
</organism>
<proteinExistence type="predicted"/>
<keyword evidence="4" id="KW-1185">Reference proteome</keyword>
<name>A0A9P5HFY0_9HYPO</name>
<evidence type="ECO:0000313" key="3">
    <source>
        <dbReference type="EMBL" id="KAF7554641.1"/>
    </source>
</evidence>